<dbReference type="GO" id="GO:0005829">
    <property type="term" value="C:cytosol"/>
    <property type="evidence" value="ECO:0007669"/>
    <property type="project" value="TreeGrafter"/>
</dbReference>
<dbReference type="GO" id="GO:0005524">
    <property type="term" value="F:ATP binding"/>
    <property type="evidence" value="ECO:0007669"/>
    <property type="project" value="InterPro"/>
</dbReference>
<protein>
    <recommendedName>
        <fullName evidence="3">DNA helicase DnaB-like N-terminal domain-containing protein</fullName>
    </recommendedName>
</protein>
<sequence>MIRPDEATRLAEQALLGSLILDPQSLASVRRWLRPGDFSDPRHGTVFSLLRECDTAGDPIDPMAVAGDLAGRLPSASPGVVVHDLLQAVPAAPNAGTYGRIVVEASLRREVAGVGILLRAGALQSALSRESVPMSSTCALVDAALDSVAWRWAAAMGFPESAQDRTPIQLRPALRNPGLRLGADKLLQNHPDRDTAIEQAHEALLVGALITHPPEVTAVGAHLPPQRISSPSWRTAYGVMLELAELRQPVDVVTVAAATARLCHHGQPAPTLTELREAVEAGRHAPVREVERTVWIDQLRRIADHGAEQLMSGAANPGLRVEDLVDTGHLITTALRDGAGMLDDHREPGTSPLRLVGAAATPVAEREGPVAG</sequence>
<accession>A0A511YUW9</accession>
<dbReference type="Gene3D" id="1.10.860.10">
    <property type="entry name" value="DNAb Helicase, Chain A"/>
    <property type="match status" value="2"/>
</dbReference>
<evidence type="ECO:0000313" key="4">
    <source>
        <dbReference type="EMBL" id="GEN78995.1"/>
    </source>
</evidence>
<feature type="domain" description="DNA helicase DnaB-like N-terminal" evidence="3">
    <location>
        <begin position="11"/>
        <end position="104"/>
    </location>
</feature>
<feature type="domain" description="DNA helicase DnaB-like N-terminal" evidence="3">
    <location>
        <begin position="200"/>
        <end position="261"/>
    </location>
</feature>
<evidence type="ECO:0000256" key="1">
    <source>
        <dbReference type="ARBA" id="ARBA00022705"/>
    </source>
</evidence>
<dbReference type="GO" id="GO:0003677">
    <property type="term" value="F:DNA binding"/>
    <property type="evidence" value="ECO:0007669"/>
    <property type="project" value="UniProtKB-KW"/>
</dbReference>
<dbReference type="Proteomes" id="UP000321484">
    <property type="component" value="Unassembled WGS sequence"/>
</dbReference>
<evidence type="ECO:0000259" key="3">
    <source>
        <dbReference type="Pfam" id="PF00772"/>
    </source>
</evidence>
<gene>
    <name evidence="4" type="ORF">AFE02nite_07290</name>
</gene>
<dbReference type="InterPro" id="IPR016136">
    <property type="entry name" value="DNA_helicase_N/primase_C"/>
</dbReference>
<keyword evidence="5" id="KW-1185">Reference proteome</keyword>
<name>A0A511YUW9_9CELL</name>
<dbReference type="InterPro" id="IPR036185">
    <property type="entry name" value="DNA_heli_DnaB-like_N_sf"/>
</dbReference>
<reference evidence="4 5" key="1">
    <citation type="submission" date="2019-07" db="EMBL/GenBank/DDBJ databases">
        <title>Whole genome shotgun sequence of Actinotalea fermentans NBRC 105374.</title>
        <authorList>
            <person name="Hosoyama A."/>
            <person name="Uohara A."/>
            <person name="Ohji S."/>
            <person name="Ichikawa N."/>
        </authorList>
    </citation>
    <scope>NUCLEOTIDE SEQUENCE [LARGE SCALE GENOMIC DNA]</scope>
    <source>
        <strain evidence="4 5">NBRC 105374</strain>
    </source>
</reference>
<dbReference type="GO" id="GO:0006260">
    <property type="term" value="P:DNA replication"/>
    <property type="evidence" value="ECO:0007669"/>
    <property type="project" value="UniProtKB-KW"/>
</dbReference>
<keyword evidence="1" id="KW-0235">DNA replication</keyword>
<dbReference type="AlphaFoldDB" id="A0A511YUW9"/>
<dbReference type="SUPFAM" id="SSF48024">
    <property type="entry name" value="N-terminal domain of DnaB helicase"/>
    <property type="match status" value="2"/>
</dbReference>
<dbReference type="PANTHER" id="PTHR30153:SF2">
    <property type="entry name" value="REPLICATIVE DNA HELICASE"/>
    <property type="match status" value="1"/>
</dbReference>
<proteinExistence type="predicted"/>
<comment type="caution">
    <text evidence="4">The sequence shown here is derived from an EMBL/GenBank/DDBJ whole genome shotgun (WGS) entry which is preliminary data.</text>
</comment>
<keyword evidence="2" id="KW-0238">DNA-binding</keyword>
<dbReference type="GO" id="GO:0003678">
    <property type="term" value="F:DNA helicase activity"/>
    <property type="evidence" value="ECO:0007669"/>
    <property type="project" value="InterPro"/>
</dbReference>
<dbReference type="PANTHER" id="PTHR30153">
    <property type="entry name" value="REPLICATIVE DNA HELICASE DNAB"/>
    <property type="match status" value="1"/>
</dbReference>
<evidence type="ECO:0000256" key="2">
    <source>
        <dbReference type="ARBA" id="ARBA00023125"/>
    </source>
</evidence>
<organism evidence="4 5">
    <name type="scientific">Actinotalea fermentans</name>
    <dbReference type="NCBI Taxonomy" id="43671"/>
    <lineage>
        <taxon>Bacteria</taxon>
        <taxon>Bacillati</taxon>
        <taxon>Actinomycetota</taxon>
        <taxon>Actinomycetes</taxon>
        <taxon>Micrococcales</taxon>
        <taxon>Cellulomonadaceae</taxon>
        <taxon>Actinotalea</taxon>
    </lineage>
</organism>
<evidence type="ECO:0000313" key="5">
    <source>
        <dbReference type="Proteomes" id="UP000321484"/>
    </source>
</evidence>
<dbReference type="RefSeq" id="WP_034243022.1">
    <property type="nucleotide sequence ID" value="NZ_BJYK01000001.1"/>
</dbReference>
<dbReference type="EMBL" id="BJYK01000001">
    <property type="protein sequence ID" value="GEN78995.1"/>
    <property type="molecule type" value="Genomic_DNA"/>
</dbReference>
<dbReference type="OrthoDB" id="2970604at2"/>
<dbReference type="Pfam" id="PF00772">
    <property type="entry name" value="DnaB"/>
    <property type="match status" value="2"/>
</dbReference>
<dbReference type="InterPro" id="IPR007693">
    <property type="entry name" value="DNA_helicase_DnaB-like_N"/>
</dbReference>